<comment type="caution">
    <text evidence="1">The sequence shown here is derived from an EMBL/GenBank/DDBJ whole genome shotgun (WGS) entry which is preliminary data.</text>
</comment>
<dbReference type="Proteomes" id="UP000018936">
    <property type="component" value="Unassembled WGS sequence"/>
</dbReference>
<protein>
    <submittedName>
        <fullName evidence="1">Uncharacterized protein</fullName>
    </submittedName>
</protein>
<accession>V8NAI2</accession>
<feature type="non-terminal residue" evidence="1">
    <location>
        <position position="1"/>
    </location>
</feature>
<dbReference type="OrthoDB" id="1741719at2759"/>
<dbReference type="AlphaFoldDB" id="V8NAI2"/>
<name>V8NAI2_OPHHA</name>
<organism evidence="1 2">
    <name type="scientific">Ophiophagus hannah</name>
    <name type="common">King cobra</name>
    <name type="synonym">Naja hannah</name>
    <dbReference type="NCBI Taxonomy" id="8665"/>
    <lineage>
        <taxon>Eukaryota</taxon>
        <taxon>Metazoa</taxon>
        <taxon>Chordata</taxon>
        <taxon>Craniata</taxon>
        <taxon>Vertebrata</taxon>
        <taxon>Euteleostomi</taxon>
        <taxon>Lepidosauria</taxon>
        <taxon>Squamata</taxon>
        <taxon>Bifurcata</taxon>
        <taxon>Unidentata</taxon>
        <taxon>Episquamata</taxon>
        <taxon>Toxicofera</taxon>
        <taxon>Serpentes</taxon>
        <taxon>Colubroidea</taxon>
        <taxon>Elapidae</taxon>
        <taxon>Elapinae</taxon>
        <taxon>Ophiophagus</taxon>
    </lineage>
</organism>
<reference evidence="1 2" key="1">
    <citation type="journal article" date="2013" name="Proc. Natl. Acad. Sci. U.S.A.">
        <title>The king cobra genome reveals dynamic gene evolution and adaptation in the snake venom system.</title>
        <authorList>
            <person name="Vonk F.J."/>
            <person name="Casewell N.R."/>
            <person name="Henkel C.V."/>
            <person name="Heimberg A.M."/>
            <person name="Jansen H.J."/>
            <person name="McCleary R.J."/>
            <person name="Kerkkamp H.M."/>
            <person name="Vos R.A."/>
            <person name="Guerreiro I."/>
            <person name="Calvete J.J."/>
            <person name="Wuster W."/>
            <person name="Woods A.E."/>
            <person name="Logan J.M."/>
            <person name="Harrison R.A."/>
            <person name="Castoe T.A."/>
            <person name="de Koning A.P."/>
            <person name="Pollock D.D."/>
            <person name="Yandell M."/>
            <person name="Calderon D."/>
            <person name="Renjifo C."/>
            <person name="Currier R.B."/>
            <person name="Salgado D."/>
            <person name="Pla D."/>
            <person name="Sanz L."/>
            <person name="Hyder A.S."/>
            <person name="Ribeiro J.M."/>
            <person name="Arntzen J.W."/>
            <person name="van den Thillart G.E."/>
            <person name="Boetzer M."/>
            <person name="Pirovano W."/>
            <person name="Dirks R.P."/>
            <person name="Spaink H.P."/>
            <person name="Duboule D."/>
            <person name="McGlinn E."/>
            <person name="Kini R.M."/>
            <person name="Richardson M.K."/>
        </authorList>
    </citation>
    <scope>NUCLEOTIDE SEQUENCE</scope>
    <source>
        <tissue evidence="1">Blood</tissue>
    </source>
</reference>
<keyword evidence="2" id="KW-1185">Reference proteome</keyword>
<proteinExistence type="predicted"/>
<evidence type="ECO:0000313" key="2">
    <source>
        <dbReference type="Proteomes" id="UP000018936"/>
    </source>
</evidence>
<gene>
    <name evidence="1" type="ORF">L345_15183</name>
</gene>
<dbReference type="EMBL" id="AZIM01005892">
    <property type="protein sequence ID" value="ETE59090.1"/>
    <property type="molecule type" value="Genomic_DNA"/>
</dbReference>
<evidence type="ECO:0000313" key="1">
    <source>
        <dbReference type="EMBL" id="ETE59090.1"/>
    </source>
</evidence>
<sequence>MEVQLGCRALCPAELAEEFWELKFTSLKQYPYIRPPISPSNLLGALIMVSAHLSLPGFCGRKHMQSSTYDRLFSDGSKFLCLCQKSLTTCPRTYNTPPLQSHDHNLGARPPVCLCNPLQCPPVTGLIASCSVDNTVVIWNALKFPGKDTWKPLLDFLLEVAGGNETLIFGFGRLDRFIDKSRGGAVVRVYSDPTRLKVDLAFHPSEVGKVRTQIVGGQEADSVNLLGLESTCTRIRMQHCSLTLPTASSSTLTISRLIQSA</sequence>